<name>A0A9W3ZSW0_BACTO</name>
<evidence type="ECO:0000313" key="2">
    <source>
        <dbReference type="Proteomes" id="UP000055316"/>
    </source>
</evidence>
<dbReference type="EMBL" id="AP014864">
    <property type="protein sequence ID" value="BAR81227.1"/>
    <property type="molecule type" value="Genomic_DNA"/>
</dbReference>
<evidence type="ECO:0000313" key="1">
    <source>
        <dbReference type="EMBL" id="BAR81227.1"/>
    </source>
</evidence>
<protein>
    <recommendedName>
        <fullName evidence="3">DNA-binding protein</fullName>
    </recommendedName>
</protein>
<dbReference type="RefSeq" id="WP_060851557.1">
    <property type="nucleotide sequence ID" value="NZ_AP014864.1"/>
</dbReference>
<dbReference type="Proteomes" id="UP000055316">
    <property type="component" value="Chromosome"/>
</dbReference>
<organism evidence="1 2">
    <name type="scientific">Bacillus thuringiensis subsp. tolworthi</name>
    <dbReference type="NCBI Taxonomy" id="1442"/>
    <lineage>
        <taxon>Bacteria</taxon>
        <taxon>Bacillati</taxon>
        <taxon>Bacillota</taxon>
        <taxon>Bacilli</taxon>
        <taxon>Bacillales</taxon>
        <taxon>Bacillaceae</taxon>
        <taxon>Bacillus</taxon>
        <taxon>Bacillus cereus group</taxon>
    </lineage>
</organism>
<gene>
    <name evidence="1" type="ORF">KNN_00350</name>
</gene>
<accession>A0A9W3ZSW0</accession>
<reference evidence="1 2" key="1">
    <citation type="submission" date="2015-05" db="EMBL/GenBank/DDBJ databases">
        <title>Whole genome sequence of Bacillus thuringiensis serovar tolworthi Pasteur Institute Standard strain.</title>
        <authorList>
            <person name="Kanda K."/>
            <person name="Nakashima K."/>
            <person name="Nagano Y."/>
        </authorList>
    </citation>
    <scope>NUCLEOTIDE SEQUENCE [LARGE SCALE GENOMIC DNA]</scope>
    <source>
        <strain evidence="1 2">Pasteur Institute Standard strain</strain>
    </source>
</reference>
<evidence type="ECO:0008006" key="3">
    <source>
        <dbReference type="Google" id="ProtNLM"/>
    </source>
</evidence>
<sequence length="78" mass="9125">MDNYNEEYNRKLAQENVLTAPETAHVLGVTTQRLHALVKQGRLTPLKVSNRIAIYFRPDVQKLAQELGQLREKYRPYE</sequence>
<dbReference type="AlphaFoldDB" id="A0A9W3ZSW0"/>
<proteinExistence type="predicted"/>